<comment type="subunit">
    <text evidence="10">Acetyl-CoA carboxylase is a heterohexamer composed of biotin carboxyl carrier protein (AccB), biotin carboxylase (AccC) and two subunits each of ACCase subunit alpha (AccA) and ACCase subunit beta (AccD).</text>
</comment>
<proteinExistence type="inferred from homology"/>
<name>A0A0R2RQE3_9BACT</name>
<evidence type="ECO:0000313" key="13">
    <source>
        <dbReference type="Proteomes" id="UP000051269"/>
    </source>
</evidence>
<dbReference type="InterPro" id="IPR001095">
    <property type="entry name" value="Acetyl_CoA_COase_a_su"/>
</dbReference>
<evidence type="ECO:0000313" key="12">
    <source>
        <dbReference type="EMBL" id="KRO62378.1"/>
    </source>
</evidence>
<dbReference type="GO" id="GO:0003989">
    <property type="term" value="F:acetyl-CoA carboxylase activity"/>
    <property type="evidence" value="ECO:0007669"/>
    <property type="project" value="InterPro"/>
</dbReference>
<comment type="pathway">
    <text evidence="1 10">Lipid metabolism; malonyl-CoA biosynthesis; malonyl-CoA from acetyl-CoA: step 1/1.</text>
</comment>
<evidence type="ECO:0000256" key="8">
    <source>
        <dbReference type="ARBA" id="ARBA00023160"/>
    </source>
</evidence>
<keyword evidence="5 10" id="KW-0276">Fatty acid metabolism</keyword>
<accession>A0A0R2RQE3</accession>
<dbReference type="SUPFAM" id="SSF52096">
    <property type="entry name" value="ClpP/crotonase"/>
    <property type="match status" value="1"/>
</dbReference>
<comment type="similarity">
    <text evidence="10">Belongs to the AccA family.</text>
</comment>
<dbReference type="NCBIfam" id="NF041504">
    <property type="entry name" value="AccA_sub"/>
    <property type="match status" value="1"/>
</dbReference>
<dbReference type="GO" id="GO:0006633">
    <property type="term" value="P:fatty acid biosynthetic process"/>
    <property type="evidence" value="ECO:0007669"/>
    <property type="project" value="UniProtKB-KW"/>
</dbReference>
<dbReference type="Proteomes" id="UP000051269">
    <property type="component" value="Unassembled WGS sequence"/>
</dbReference>
<dbReference type="Gene3D" id="3.90.226.10">
    <property type="entry name" value="2-enoyl-CoA Hydratase, Chain A, domain 1"/>
    <property type="match status" value="1"/>
</dbReference>
<evidence type="ECO:0000259" key="11">
    <source>
        <dbReference type="PROSITE" id="PS50989"/>
    </source>
</evidence>
<keyword evidence="10" id="KW-0963">Cytoplasm</keyword>
<dbReference type="EMBL" id="LIBO01000085">
    <property type="protein sequence ID" value="KRO62378.1"/>
    <property type="molecule type" value="Genomic_DNA"/>
</dbReference>
<evidence type="ECO:0000256" key="3">
    <source>
        <dbReference type="ARBA" id="ARBA00022679"/>
    </source>
</evidence>
<dbReference type="GO" id="GO:0016743">
    <property type="term" value="F:carboxyl- or carbamoyltransferase activity"/>
    <property type="evidence" value="ECO:0007669"/>
    <property type="project" value="UniProtKB-UniRule"/>
</dbReference>
<dbReference type="GO" id="GO:2001295">
    <property type="term" value="P:malonyl-CoA biosynthetic process"/>
    <property type="evidence" value="ECO:0007669"/>
    <property type="project" value="UniProtKB-UniRule"/>
</dbReference>
<dbReference type="GO" id="GO:0005524">
    <property type="term" value="F:ATP binding"/>
    <property type="evidence" value="ECO:0007669"/>
    <property type="project" value="UniProtKB-KW"/>
</dbReference>
<keyword evidence="8 10" id="KW-0275">Fatty acid biosynthesis</keyword>
<evidence type="ECO:0000256" key="1">
    <source>
        <dbReference type="ARBA" id="ARBA00004956"/>
    </source>
</evidence>
<dbReference type="AlphaFoldDB" id="A0A0R2RQE3"/>
<keyword evidence="6 10" id="KW-0067">ATP-binding</keyword>
<dbReference type="NCBIfam" id="TIGR00513">
    <property type="entry name" value="accA"/>
    <property type="match status" value="1"/>
</dbReference>
<keyword evidence="4 10" id="KW-0547">Nucleotide-binding</keyword>
<comment type="catalytic activity">
    <reaction evidence="9 10">
        <text>N(6)-carboxybiotinyl-L-lysyl-[protein] + acetyl-CoA = N(6)-biotinyl-L-lysyl-[protein] + malonyl-CoA</text>
        <dbReference type="Rhea" id="RHEA:54728"/>
        <dbReference type="Rhea" id="RHEA-COMP:10505"/>
        <dbReference type="Rhea" id="RHEA-COMP:10506"/>
        <dbReference type="ChEBI" id="CHEBI:57288"/>
        <dbReference type="ChEBI" id="CHEBI:57384"/>
        <dbReference type="ChEBI" id="CHEBI:83144"/>
        <dbReference type="ChEBI" id="CHEBI:83145"/>
        <dbReference type="EC" id="2.1.3.15"/>
    </reaction>
</comment>
<organism evidence="12 13">
    <name type="scientific">Verrucomicrobia subdivision 6 bacterium BACL9 MAG-120507-bin52</name>
    <dbReference type="NCBI Taxonomy" id="1655590"/>
    <lineage>
        <taxon>Bacteria</taxon>
        <taxon>Pseudomonadati</taxon>
        <taxon>Verrucomicrobiota</taxon>
        <taxon>Verrucomicrobiia</taxon>
        <taxon>Verrucomicrobiales</taxon>
        <taxon>Verrucomicrobia subdivision 6</taxon>
    </lineage>
</organism>
<sequence>MAEAKPIASLEFEKPLAELEKRIDELRKLSGKQKLGAELEISALQKKLLAARKEVYGNLTPWQRIQIVRHPQRPYLLDYLRQGATELFELGGDRAFGEDRALIGGFATFDQQRVVFLGHQKGRDTKENLLRNFGCAHPEGYRKALRLMRLADRFRLPIITFIDTPGAFPGVASEERHVAEAIAVNIREMFNLHVPVIAIVIGEGGSGGALGIGVANRVLILENAYYSVISPEGCASILWKDRAFAPQATEALRISSRDLLDLGLVDEIIPEPMGGAHRDWNTTITTTMDRIRHHLTDLMKLPAARLIETRHARFRAIGTVLEN</sequence>
<evidence type="ECO:0000256" key="6">
    <source>
        <dbReference type="ARBA" id="ARBA00022840"/>
    </source>
</evidence>
<dbReference type="HAMAP" id="MF_00823">
    <property type="entry name" value="AcetylCoA_CT_alpha"/>
    <property type="match status" value="1"/>
</dbReference>
<keyword evidence="12" id="KW-0436">Ligase</keyword>
<gene>
    <name evidence="10" type="primary">accA</name>
    <name evidence="12" type="ORF">ABR82_08130</name>
</gene>
<dbReference type="GO" id="GO:0009317">
    <property type="term" value="C:acetyl-CoA carboxylase complex"/>
    <property type="evidence" value="ECO:0007669"/>
    <property type="project" value="InterPro"/>
</dbReference>
<evidence type="ECO:0000256" key="4">
    <source>
        <dbReference type="ARBA" id="ARBA00022741"/>
    </source>
</evidence>
<keyword evidence="7 10" id="KW-0443">Lipid metabolism</keyword>
<dbReference type="PANTHER" id="PTHR42853:SF3">
    <property type="entry name" value="ACETYL-COENZYME A CARBOXYLASE CARBOXYL TRANSFERASE SUBUNIT ALPHA, CHLOROPLASTIC"/>
    <property type="match status" value="1"/>
</dbReference>
<dbReference type="PROSITE" id="PS50989">
    <property type="entry name" value="COA_CT_CTER"/>
    <property type="match status" value="1"/>
</dbReference>
<comment type="caution">
    <text evidence="12">The sequence shown here is derived from an EMBL/GenBank/DDBJ whole genome shotgun (WGS) entry which is preliminary data.</text>
</comment>
<dbReference type="UniPathway" id="UPA00655">
    <property type="reaction ID" value="UER00711"/>
</dbReference>
<dbReference type="NCBIfam" id="NF004344">
    <property type="entry name" value="PRK05724.1"/>
    <property type="match status" value="1"/>
</dbReference>
<comment type="subcellular location">
    <subcellularLocation>
        <location evidence="10">Cytoplasm</location>
    </subcellularLocation>
</comment>
<keyword evidence="3 10" id="KW-0808">Transferase</keyword>
<protein>
    <recommendedName>
        <fullName evidence="10">Acetyl-coenzyme A carboxylase carboxyl transferase subunit alpha</fullName>
        <shortName evidence="10">ACCase subunit alpha</shortName>
        <shortName evidence="10">Acetyl-CoA carboxylase carboxyltransferase subunit alpha</shortName>
        <ecNumber evidence="10">2.1.3.15</ecNumber>
    </recommendedName>
</protein>
<evidence type="ECO:0000256" key="9">
    <source>
        <dbReference type="ARBA" id="ARBA00049152"/>
    </source>
</evidence>
<comment type="function">
    <text evidence="10">Component of the acetyl coenzyme A carboxylase (ACC) complex. First, biotin carboxylase catalyzes the carboxylation of biotin on its carrier protein (BCCP) and then the CO(2) group is transferred by the carboxyltransferase to acetyl-CoA to form malonyl-CoA.</text>
</comment>
<dbReference type="InterPro" id="IPR029045">
    <property type="entry name" value="ClpP/crotonase-like_dom_sf"/>
</dbReference>
<dbReference type="PRINTS" id="PR01069">
    <property type="entry name" value="ACCCTRFRASEA"/>
</dbReference>
<dbReference type="PANTHER" id="PTHR42853">
    <property type="entry name" value="ACETYL-COENZYME A CARBOXYLASE CARBOXYL TRANSFERASE SUBUNIT ALPHA"/>
    <property type="match status" value="1"/>
</dbReference>
<dbReference type="InterPro" id="IPR011763">
    <property type="entry name" value="COA_CT_C"/>
</dbReference>
<evidence type="ECO:0000256" key="5">
    <source>
        <dbReference type="ARBA" id="ARBA00022832"/>
    </source>
</evidence>
<dbReference type="EC" id="2.1.3.15" evidence="10"/>
<dbReference type="Pfam" id="PF03255">
    <property type="entry name" value="ACCA"/>
    <property type="match status" value="1"/>
</dbReference>
<evidence type="ECO:0000256" key="2">
    <source>
        <dbReference type="ARBA" id="ARBA00022516"/>
    </source>
</evidence>
<keyword evidence="2 10" id="KW-0444">Lipid biosynthesis</keyword>
<evidence type="ECO:0000256" key="7">
    <source>
        <dbReference type="ARBA" id="ARBA00023098"/>
    </source>
</evidence>
<reference evidence="12 13" key="1">
    <citation type="submission" date="2015-10" db="EMBL/GenBank/DDBJ databases">
        <title>Metagenome-Assembled Genomes uncover a global brackish microbiome.</title>
        <authorList>
            <person name="Hugerth L.W."/>
            <person name="Larsson J."/>
            <person name="Alneberg J."/>
            <person name="Lindh M.V."/>
            <person name="Legrand C."/>
            <person name="Pinhassi J."/>
            <person name="Andersson A.F."/>
        </authorList>
    </citation>
    <scope>NUCLEOTIDE SEQUENCE [LARGE SCALE GENOMIC DNA]</scope>
    <source>
        <strain evidence="12">BACL18 MAG-120507-bin52</strain>
    </source>
</reference>
<evidence type="ECO:0000256" key="10">
    <source>
        <dbReference type="HAMAP-Rule" id="MF_00823"/>
    </source>
</evidence>
<feature type="domain" description="CoA carboxyltransferase C-terminal" evidence="11">
    <location>
        <begin position="43"/>
        <end position="297"/>
    </location>
</feature>